<dbReference type="InterPro" id="IPR032738">
    <property type="entry name" value="Tbc1d30_C"/>
</dbReference>
<proteinExistence type="predicted"/>
<protein>
    <recommendedName>
        <fullName evidence="1">TBC1 domain family member 30</fullName>
    </recommendedName>
</protein>
<feature type="domain" description="Rab-GAP TBC" evidence="3">
    <location>
        <begin position="180"/>
        <end position="387"/>
    </location>
</feature>
<dbReference type="SUPFAM" id="SSF47923">
    <property type="entry name" value="Ypt/Rab-GAP domain of gyp1p"/>
    <property type="match status" value="2"/>
</dbReference>
<evidence type="ECO:0000313" key="4">
    <source>
        <dbReference type="EnsemblMetazoa" id="SMAR007001-PA"/>
    </source>
</evidence>
<dbReference type="PANTHER" id="PTHR13399">
    <property type="entry name" value="TRANSLOCON-ASSOCIATED PROTEIN TRAP , GAMMA SUBUNIT"/>
    <property type="match status" value="1"/>
</dbReference>
<feature type="compositionally biased region" description="Low complexity" evidence="2">
    <location>
        <begin position="963"/>
        <end position="977"/>
    </location>
</feature>
<name>T1J0F6_STRMM</name>
<dbReference type="Gene3D" id="1.10.472.80">
    <property type="entry name" value="Ypt/Rab-GAP domain of gyp1p, domain 3"/>
    <property type="match status" value="1"/>
</dbReference>
<feature type="compositionally biased region" description="Low complexity" evidence="2">
    <location>
        <begin position="734"/>
        <end position="746"/>
    </location>
</feature>
<reference evidence="4" key="2">
    <citation type="submission" date="2015-02" db="UniProtKB">
        <authorList>
            <consortium name="EnsemblMetazoa"/>
        </authorList>
    </citation>
    <scope>IDENTIFICATION</scope>
</reference>
<dbReference type="PhylomeDB" id="T1J0F6"/>
<dbReference type="Gene3D" id="1.10.8.270">
    <property type="entry name" value="putative rabgap domain of human tbc1 domain family member 14 like domains"/>
    <property type="match status" value="1"/>
</dbReference>
<dbReference type="Pfam" id="PF15733">
    <property type="entry name" value="DUF4682"/>
    <property type="match status" value="1"/>
</dbReference>
<dbReference type="EMBL" id="JH431734">
    <property type="status" value="NOT_ANNOTATED_CDS"/>
    <property type="molecule type" value="Genomic_DNA"/>
</dbReference>
<feature type="region of interest" description="Disordered" evidence="2">
    <location>
        <begin position="1"/>
        <end position="24"/>
    </location>
</feature>
<evidence type="ECO:0000256" key="2">
    <source>
        <dbReference type="SAM" id="MobiDB-lite"/>
    </source>
</evidence>
<dbReference type="GO" id="GO:0005783">
    <property type="term" value="C:endoplasmic reticulum"/>
    <property type="evidence" value="ECO:0007669"/>
    <property type="project" value="TreeGrafter"/>
</dbReference>
<dbReference type="InterPro" id="IPR000195">
    <property type="entry name" value="Rab-GAP-TBC_dom"/>
</dbReference>
<dbReference type="STRING" id="126957.T1J0F6"/>
<dbReference type="OMA" id="TINDSEP"/>
<dbReference type="PROSITE" id="PS50086">
    <property type="entry name" value="TBC_RABGAP"/>
    <property type="match status" value="1"/>
</dbReference>
<dbReference type="FunFam" id="1.10.472.80:FF:000011">
    <property type="entry name" value="TBC1 domain family member 30"/>
    <property type="match status" value="1"/>
</dbReference>
<dbReference type="PANTHER" id="PTHR13399:SF2">
    <property type="entry name" value="TRANSLOCON-ASSOCIATED PROTEIN SUBUNIT GAMMA"/>
    <property type="match status" value="1"/>
</dbReference>
<dbReference type="SMART" id="SM00164">
    <property type="entry name" value="TBC"/>
    <property type="match status" value="1"/>
</dbReference>
<dbReference type="HOGENOM" id="CLU_296362_0_0_1"/>
<dbReference type="AlphaFoldDB" id="T1J0F6"/>
<feature type="region of interest" description="Disordered" evidence="2">
    <location>
        <begin position="798"/>
        <end position="830"/>
    </location>
</feature>
<organism evidence="4 5">
    <name type="scientific">Strigamia maritima</name>
    <name type="common">European centipede</name>
    <name type="synonym">Geophilus maritimus</name>
    <dbReference type="NCBI Taxonomy" id="126957"/>
    <lineage>
        <taxon>Eukaryota</taxon>
        <taxon>Metazoa</taxon>
        <taxon>Ecdysozoa</taxon>
        <taxon>Arthropoda</taxon>
        <taxon>Myriapoda</taxon>
        <taxon>Chilopoda</taxon>
        <taxon>Pleurostigmophora</taxon>
        <taxon>Geophilomorpha</taxon>
        <taxon>Linotaeniidae</taxon>
        <taxon>Strigamia</taxon>
    </lineage>
</organism>
<sequence>MPSPPSSVDDDIFGSTTSFDLDGSSEYGFRKRTNRRSIVDGLLSEIYSERLRRSSVIEDSDATLSEDPFSFRENNKFRVKRHAANTLRHKGLSELVMFISQLRHQFFEETNHLVRHLARRDRLLTKRDRNYDVITAILQAASPKRCVDTRMRFSVEPRGGDTGFMQWHDAMKMVARLPGGIPADFRKRLWLTMADKHLQSRRVDWDQAKRVCFNERSNPDDDELGTQIVKDLHRTGCSLFCGEDAQPNQALLKRVLLAYARWNKVVGYCQGFNMLAALILEVAEWCEENALKVMIYLIEGVLPESYFADNLRGLSVDMAVFRDLLRLRLPVLSRHLDSLQCDPSVSGASYEPPLTNVFTMQWFLTLFSNCLPKSTVLRVWDLIFLEGNEVLLRTALAIWDGLSDRIMAVDSADEFYSIMHVLTREMLEFGLMDANYLIKTVCCMAPFPFPQLAELRDKYTYNITPFSAALGLAKKAGFHLFHSDDEEEADDHQMAVAAWCFSSIHPQQMSAIKARSSISGPASNEPTNMHALGPGAYGPSSAVYPTPSHSAGDTDRLSLDISALKKQYAKLRERQKQAHIILTAARNSQPHPARTTSIAVNHLLVGKMPLISKRRDIQKGTIRLVMQNKPAVDRKPKPKVPKPKPKPKTISPPESGETLCWTEAKQDRRLSLQNIDLIRLSSSSKENDDNSSTSTELCDDDQGTLSDFESDKSEKVISTGQDDPVVDTQRESPAASEEITESTAEIEISEAETESVVECTLKQDDEEHIIVESTVNSEDDPVETTTLKLAPLCLDVPPTSMSLESPSSGKTSGPDSVTPMSPISLNSEDGFKCNWQDEKEEVDEWDQELRSIEAENRAKGITRAGSDGHLIELQSDEKDFSTSSEWKSHLSENGFWNEEKDDAVFDQDTFDLSLRAFERLKQDSFEVESETVDAATGQSSSSVENACESVESAQNHFDFSDVSSNSRKNSTKSSFSNESQSKGKNGGVVKASFHEPSSPITFNPFPTSKLSPSKIPGQV</sequence>
<evidence type="ECO:0000259" key="3">
    <source>
        <dbReference type="PROSITE" id="PS50086"/>
    </source>
</evidence>
<reference evidence="5" key="1">
    <citation type="submission" date="2011-05" db="EMBL/GenBank/DDBJ databases">
        <authorList>
            <person name="Richards S.R."/>
            <person name="Qu J."/>
            <person name="Jiang H."/>
            <person name="Jhangiani S.N."/>
            <person name="Agravi P."/>
            <person name="Goodspeed R."/>
            <person name="Gross S."/>
            <person name="Mandapat C."/>
            <person name="Jackson L."/>
            <person name="Mathew T."/>
            <person name="Pu L."/>
            <person name="Thornton R."/>
            <person name="Saada N."/>
            <person name="Wilczek-Boney K.B."/>
            <person name="Lee S."/>
            <person name="Kovar C."/>
            <person name="Wu Y."/>
            <person name="Scherer S.E."/>
            <person name="Worley K.C."/>
            <person name="Muzny D.M."/>
            <person name="Gibbs R."/>
        </authorList>
    </citation>
    <scope>NUCLEOTIDE SEQUENCE</scope>
    <source>
        <strain evidence="5">Brora</strain>
    </source>
</reference>
<feature type="region of interest" description="Disordered" evidence="2">
    <location>
        <begin position="681"/>
        <end position="754"/>
    </location>
</feature>
<evidence type="ECO:0000256" key="1">
    <source>
        <dbReference type="ARBA" id="ARBA00067508"/>
    </source>
</evidence>
<feature type="compositionally biased region" description="Basic residues" evidence="2">
    <location>
        <begin position="636"/>
        <end position="647"/>
    </location>
</feature>
<dbReference type="Proteomes" id="UP000014500">
    <property type="component" value="Unassembled WGS sequence"/>
</dbReference>
<feature type="region of interest" description="Disordered" evidence="2">
    <location>
        <begin position="925"/>
        <end position="1019"/>
    </location>
</feature>
<dbReference type="FunFam" id="1.10.8.270:FF:000009">
    <property type="entry name" value="TBC1 domain family member 30"/>
    <property type="match status" value="1"/>
</dbReference>
<evidence type="ECO:0000313" key="5">
    <source>
        <dbReference type="Proteomes" id="UP000014500"/>
    </source>
</evidence>
<dbReference type="eggNOG" id="KOG2058">
    <property type="taxonomic scope" value="Eukaryota"/>
</dbReference>
<keyword evidence="5" id="KW-1185">Reference proteome</keyword>
<accession>T1J0F6</accession>
<dbReference type="InterPro" id="IPR035969">
    <property type="entry name" value="Rab-GAP_TBC_sf"/>
</dbReference>
<feature type="compositionally biased region" description="Polar residues" evidence="2">
    <location>
        <begin position="998"/>
        <end position="1011"/>
    </location>
</feature>
<dbReference type="EnsemblMetazoa" id="SMAR007001-RA">
    <property type="protein sequence ID" value="SMAR007001-PA"/>
    <property type="gene ID" value="SMAR007001"/>
</dbReference>
<feature type="compositionally biased region" description="Polar residues" evidence="2">
    <location>
        <begin position="799"/>
        <end position="827"/>
    </location>
</feature>
<feature type="region of interest" description="Disordered" evidence="2">
    <location>
        <begin position="622"/>
        <end position="658"/>
    </location>
</feature>
<dbReference type="Pfam" id="PF00566">
    <property type="entry name" value="RabGAP-TBC"/>
    <property type="match status" value="1"/>
</dbReference>